<evidence type="ECO:0000256" key="1">
    <source>
        <dbReference type="ARBA" id="ARBA00023002"/>
    </source>
</evidence>
<accession>A0A1M5VY18</accession>
<dbReference type="GO" id="GO:0016491">
    <property type="term" value="F:oxidoreductase activity"/>
    <property type="evidence" value="ECO:0007669"/>
    <property type="project" value="UniProtKB-KW"/>
</dbReference>
<proteinExistence type="predicted"/>
<keyword evidence="1" id="KW-0560">Oxidoreductase</keyword>
<protein>
    <submittedName>
        <fullName evidence="3">Bifunctional proline dehydrogenase/pyrroline-5-carboxylate dehydrogenase</fullName>
    </submittedName>
</protein>
<dbReference type="Pfam" id="PF00171">
    <property type="entry name" value="Aldedh"/>
    <property type="match status" value="1"/>
</dbReference>
<dbReference type="Gene3D" id="3.40.605.10">
    <property type="entry name" value="Aldehyde Dehydrogenase, Chain A, domain 1"/>
    <property type="match status" value="1"/>
</dbReference>
<dbReference type="InterPro" id="IPR016162">
    <property type="entry name" value="Ald_DH_N"/>
</dbReference>
<keyword evidence="4" id="KW-1185">Reference proteome</keyword>
<dbReference type="InterPro" id="IPR015590">
    <property type="entry name" value="Aldehyde_DH_dom"/>
</dbReference>
<evidence type="ECO:0000313" key="4">
    <source>
        <dbReference type="Proteomes" id="UP000184608"/>
    </source>
</evidence>
<dbReference type="RefSeq" id="WP_073602336.1">
    <property type="nucleotide sequence ID" value="NZ_FQXZ01000006.1"/>
</dbReference>
<organism evidence="3 4">
    <name type="scientific">Vibrio aerogenes CECT 7868</name>
    <dbReference type="NCBI Taxonomy" id="1216006"/>
    <lineage>
        <taxon>Bacteria</taxon>
        <taxon>Pseudomonadati</taxon>
        <taxon>Pseudomonadota</taxon>
        <taxon>Gammaproteobacteria</taxon>
        <taxon>Vibrionales</taxon>
        <taxon>Vibrionaceae</taxon>
        <taxon>Vibrio</taxon>
    </lineage>
</organism>
<name>A0A1M5VY18_9VIBR</name>
<dbReference type="SUPFAM" id="SSF53720">
    <property type="entry name" value="ALDH-like"/>
    <property type="match status" value="1"/>
</dbReference>
<dbReference type="Proteomes" id="UP000184608">
    <property type="component" value="Unassembled WGS sequence"/>
</dbReference>
<dbReference type="OrthoDB" id="6659650at2"/>
<dbReference type="InterPro" id="IPR016161">
    <property type="entry name" value="Ald_DH/histidinol_DH"/>
</dbReference>
<dbReference type="EMBL" id="FQXZ01000006">
    <property type="protein sequence ID" value="SHH80209.1"/>
    <property type="molecule type" value="Genomic_DNA"/>
</dbReference>
<reference evidence="3 4" key="1">
    <citation type="submission" date="2016-11" db="EMBL/GenBank/DDBJ databases">
        <authorList>
            <person name="Jaros S."/>
            <person name="Januszkiewicz K."/>
            <person name="Wedrychowicz H."/>
        </authorList>
    </citation>
    <scope>NUCLEOTIDE SEQUENCE [LARGE SCALE GENOMIC DNA]</scope>
    <source>
        <strain evidence="3 4">CECT 7868</strain>
    </source>
</reference>
<evidence type="ECO:0000313" key="3">
    <source>
        <dbReference type="EMBL" id="SHH80209.1"/>
    </source>
</evidence>
<dbReference type="STRING" id="1216006.VA7868_00555"/>
<sequence>MTQELTCFSDARTAWKHWNFTAFEQRFEALSKLAGLLRKKDSELADVVQFHIESARPFVSVCHELNGPTGETNELYTAGRGVALMFSKQEGPGASKAILALISAALIAGNSIVMCSEDNVFTSMLSSVLNEADLPEKLIQVLSEEQCNALISSDIRSVGFVGKENDERHLSRAFAKREGVIVSFVSETDLVDLPTAHDPYLSLRFITERTRTINITAIGGNASLLEMGHSPH</sequence>
<dbReference type="AlphaFoldDB" id="A0A1M5VY18"/>
<feature type="domain" description="Aldehyde dehydrogenase" evidence="2">
    <location>
        <begin position="102"/>
        <end position="176"/>
    </location>
</feature>
<evidence type="ECO:0000259" key="2">
    <source>
        <dbReference type="Pfam" id="PF00171"/>
    </source>
</evidence>
<gene>
    <name evidence="3" type="ORF">VA7868_00555</name>
</gene>